<dbReference type="Proteomes" id="UP001642409">
    <property type="component" value="Unassembled WGS sequence"/>
</dbReference>
<dbReference type="EMBL" id="CAXDID020000067">
    <property type="protein sequence ID" value="CAL6013079.1"/>
    <property type="molecule type" value="Genomic_DNA"/>
</dbReference>
<accession>A0AA86QSS1</accession>
<dbReference type="EMBL" id="CATOUU010000884">
    <property type="protein sequence ID" value="CAI9957350.1"/>
    <property type="molecule type" value="Genomic_DNA"/>
</dbReference>
<evidence type="ECO:0000256" key="1">
    <source>
        <dbReference type="SAM" id="Coils"/>
    </source>
</evidence>
<evidence type="ECO:0000313" key="5">
    <source>
        <dbReference type="Proteomes" id="UP001642409"/>
    </source>
</evidence>
<keyword evidence="5" id="KW-1185">Reference proteome</keyword>
<sequence length="115" mass="13211">MFGFISSILWFILSIFGIKKVKQQKDVIEQPSQVSPKLNKCTPTNCVKQTPTNLIREISQAVPNESERIQALQTLVNDLRTNIDKYKIENERLAAINHKLRQEQGHLDRDQGKPV</sequence>
<evidence type="ECO:0000313" key="4">
    <source>
        <dbReference type="EMBL" id="CAL6013079.1"/>
    </source>
</evidence>
<name>A0AA86QSS1_9EUKA</name>
<reference evidence="4 5" key="2">
    <citation type="submission" date="2024-07" db="EMBL/GenBank/DDBJ databases">
        <authorList>
            <person name="Akdeniz Z."/>
        </authorList>
    </citation>
    <scope>NUCLEOTIDE SEQUENCE [LARGE SCALE GENOMIC DNA]</scope>
</reference>
<gene>
    <name evidence="4" type="ORF">HINF_LOCUS23617</name>
    <name evidence="3" type="ORF">HINF_LOCUS44995</name>
</gene>
<reference evidence="3" key="1">
    <citation type="submission" date="2023-06" db="EMBL/GenBank/DDBJ databases">
        <authorList>
            <person name="Kurt Z."/>
        </authorList>
    </citation>
    <scope>NUCLEOTIDE SEQUENCE</scope>
</reference>
<evidence type="ECO:0000313" key="3">
    <source>
        <dbReference type="EMBL" id="CAI9957350.1"/>
    </source>
</evidence>
<organism evidence="3">
    <name type="scientific">Hexamita inflata</name>
    <dbReference type="NCBI Taxonomy" id="28002"/>
    <lineage>
        <taxon>Eukaryota</taxon>
        <taxon>Metamonada</taxon>
        <taxon>Diplomonadida</taxon>
        <taxon>Hexamitidae</taxon>
        <taxon>Hexamitinae</taxon>
        <taxon>Hexamita</taxon>
    </lineage>
</organism>
<comment type="caution">
    <text evidence="3">The sequence shown here is derived from an EMBL/GenBank/DDBJ whole genome shotgun (WGS) entry which is preliminary data.</text>
</comment>
<keyword evidence="1" id="KW-0175">Coiled coil</keyword>
<feature type="chain" id="PRO_5041692285" evidence="2">
    <location>
        <begin position="24"/>
        <end position="115"/>
    </location>
</feature>
<feature type="signal peptide" evidence="2">
    <location>
        <begin position="1"/>
        <end position="23"/>
    </location>
</feature>
<feature type="coiled-coil region" evidence="1">
    <location>
        <begin position="69"/>
        <end position="103"/>
    </location>
</feature>
<protein>
    <submittedName>
        <fullName evidence="4">Hypothetical_protein</fullName>
    </submittedName>
</protein>
<proteinExistence type="predicted"/>
<evidence type="ECO:0000256" key="2">
    <source>
        <dbReference type="SAM" id="SignalP"/>
    </source>
</evidence>
<keyword evidence="2" id="KW-0732">Signal</keyword>
<dbReference type="AlphaFoldDB" id="A0AA86QSS1"/>